<comment type="subcellular location">
    <subcellularLocation>
        <location evidence="1">Membrane</location>
        <topology evidence="1">Multi-pass membrane protein</topology>
    </subcellularLocation>
</comment>
<keyword evidence="2 7" id="KW-0812">Transmembrane</keyword>
<evidence type="ECO:0000313" key="10">
    <source>
        <dbReference type="Proteomes" id="UP000191418"/>
    </source>
</evidence>
<gene>
    <name evidence="9" type="ORF">BTE48_03870</name>
</gene>
<dbReference type="Gene3D" id="1.10.287.950">
    <property type="entry name" value="Methyl-accepting chemotaxis protein"/>
    <property type="match status" value="1"/>
</dbReference>
<dbReference type="PANTHER" id="PTHR32089">
    <property type="entry name" value="METHYL-ACCEPTING CHEMOTAXIS PROTEIN MCPB"/>
    <property type="match status" value="1"/>
</dbReference>
<dbReference type="SMART" id="SM00283">
    <property type="entry name" value="MA"/>
    <property type="match status" value="1"/>
</dbReference>
<dbReference type="Proteomes" id="UP000191418">
    <property type="component" value="Unassembled WGS sequence"/>
</dbReference>
<dbReference type="EMBL" id="MTSM01000003">
    <property type="protein sequence ID" value="OPX56569.1"/>
    <property type="molecule type" value="Genomic_DNA"/>
</dbReference>
<evidence type="ECO:0000256" key="5">
    <source>
        <dbReference type="ARBA" id="ARBA00023224"/>
    </source>
</evidence>
<dbReference type="STRING" id="64969.SAMN02745127_01788"/>
<evidence type="ECO:0000256" key="6">
    <source>
        <dbReference type="PROSITE-ProRule" id="PRU00284"/>
    </source>
</evidence>
<feature type="domain" description="Methyl-accepting transducer" evidence="8">
    <location>
        <begin position="218"/>
        <end position="454"/>
    </location>
</feature>
<feature type="transmembrane region" description="Helical" evidence="7">
    <location>
        <begin position="103"/>
        <end position="121"/>
    </location>
</feature>
<comment type="caution">
    <text evidence="9">The sequence shown here is derived from an EMBL/GenBank/DDBJ whole genome shotgun (WGS) entry which is preliminary data.</text>
</comment>
<name>A0A1T4Q9A3_9GAMM</name>
<dbReference type="PANTHER" id="PTHR32089:SF119">
    <property type="entry name" value="METHYL-ACCEPTING CHEMOTAXIS PROTEIN CTPL"/>
    <property type="match status" value="1"/>
</dbReference>
<dbReference type="SUPFAM" id="SSF58104">
    <property type="entry name" value="Methyl-accepting chemotaxis protein (MCP) signaling domain"/>
    <property type="match status" value="1"/>
</dbReference>
<dbReference type="PROSITE" id="PS50111">
    <property type="entry name" value="CHEMOTAXIS_TRANSDUC_2"/>
    <property type="match status" value="1"/>
</dbReference>
<dbReference type="InterPro" id="IPR004089">
    <property type="entry name" value="MCPsignal_dom"/>
</dbReference>
<dbReference type="GO" id="GO:0007165">
    <property type="term" value="P:signal transduction"/>
    <property type="evidence" value="ECO:0007669"/>
    <property type="project" value="UniProtKB-KW"/>
</dbReference>
<dbReference type="RefSeq" id="WP_234985253.1">
    <property type="nucleotide sequence ID" value="NZ_FUXG01000011.1"/>
</dbReference>
<evidence type="ECO:0000256" key="1">
    <source>
        <dbReference type="ARBA" id="ARBA00004141"/>
    </source>
</evidence>
<accession>A0A1T4Q9A3</accession>
<evidence type="ECO:0000313" key="9">
    <source>
        <dbReference type="EMBL" id="OPX56569.1"/>
    </source>
</evidence>
<feature type="transmembrane region" description="Helical" evidence="7">
    <location>
        <begin position="27"/>
        <end position="47"/>
    </location>
</feature>
<reference evidence="9 10" key="1">
    <citation type="submission" date="2017-01" db="EMBL/GenBank/DDBJ databases">
        <title>Genome Sequencing of a Marine Spirillum, Oceanospirillum multiglobuliferum ATCC 33336, from Japan.</title>
        <authorList>
            <person name="Carney J.G."/>
            <person name="Trachtenberg A.M."/>
            <person name="Rheaume B.A."/>
            <person name="Linnane J.D."/>
            <person name="Pitts N.L."/>
            <person name="Mykles D.L."/>
            <person name="Maclea K.S."/>
        </authorList>
    </citation>
    <scope>NUCLEOTIDE SEQUENCE [LARGE SCALE GENOMIC DNA]</scope>
    <source>
        <strain evidence="9 10">ATCC 33336</strain>
    </source>
</reference>
<dbReference type="AlphaFoldDB" id="A0A1T4Q9A3"/>
<dbReference type="GO" id="GO:0016020">
    <property type="term" value="C:membrane"/>
    <property type="evidence" value="ECO:0007669"/>
    <property type="project" value="UniProtKB-SubCell"/>
</dbReference>
<keyword evidence="4 7" id="KW-0472">Membrane</keyword>
<organism evidence="9 10">
    <name type="scientific">Oceanospirillum multiglobuliferum</name>
    <dbReference type="NCBI Taxonomy" id="64969"/>
    <lineage>
        <taxon>Bacteria</taxon>
        <taxon>Pseudomonadati</taxon>
        <taxon>Pseudomonadota</taxon>
        <taxon>Gammaproteobacteria</taxon>
        <taxon>Oceanospirillales</taxon>
        <taxon>Oceanospirillaceae</taxon>
        <taxon>Oceanospirillum</taxon>
    </lineage>
</organism>
<evidence type="ECO:0000256" key="3">
    <source>
        <dbReference type="ARBA" id="ARBA00022989"/>
    </source>
</evidence>
<protein>
    <recommendedName>
        <fullName evidence="8">Methyl-accepting transducer domain-containing protein</fullName>
    </recommendedName>
</protein>
<feature type="transmembrane region" description="Helical" evidence="7">
    <location>
        <begin position="128"/>
        <end position="146"/>
    </location>
</feature>
<evidence type="ECO:0000256" key="7">
    <source>
        <dbReference type="SAM" id="Phobius"/>
    </source>
</evidence>
<proteinExistence type="predicted"/>
<dbReference type="GO" id="GO:0006935">
    <property type="term" value="P:chemotaxis"/>
    <property type="evidence" value="ECO:0007669"/>
    <property type="project" value="UniProtKB-ARBA"/>
</dbReference>
<sequence length="493" mass="53207">MSLSNLAEWFIPDSVRQDPTGLIHARTVVTVALLASVIAPIFAMSYFKHQHPAMGWGIILGSAGMLLAPLLVKTFAQVRLAAEFAVSCMYLMVAWMLYVNGGIMSTSLPWLASIPFAAIFIAGRVSGYIWSVISISTVGLFLWIQQQGIHLPPSPIAESMIPVQQAKSLVGMSLIVIVLALAFDRAKTRGFAQLEQAKEQSEQNQKQIEDILLRVSESIRSAKTVSQEVTDSAQRIADTMQQQSQAVSLMVTGADQISSEIQHHAQSAHDAAQTATRAGEQATSGGKVMSVAVDKLNQASQVILNAAERLEVLEQNSTEVGSIVVMIHDIAEQTNLLALNAAIEAARAGEMGRGFAVVADEVRNLAERTRSATQEIGGKIKLILDGTEQAITTMRIGCTEVQEGQSQAQDAQAQMQAIISDACDLAQQMEQISNVGSTQQTTFLHYAGEIKLIGQQVLQLSEETTHILSYIKQLDNIMGELNSVAGQLEPINS</sequence>
<keyword evidence="5 6" id="KW-0807">Transducer</keyword>
<feature type="transmembrane region" description="Helical" evidence="7">
    <location>
        <begin position="79"/>
        <end position="97"/>
    </location>
</feature>
<feature type="transmembrane region" description="Helical" evidence="7">
    <location>
        <begin position="53"/>
        <end position="72"/>
    </location>
</feature>
<evidence type="ECO:0000256" key="4">
    <source>
        <dbReference type="ARBA" id="ARBA00023136"/>
    </source>
</evidence>
<dbReference type="Pfam" id="PF00015">
    <property type="entry name" value="MCPsignal"/>
    <property type="match status" value="1"/>
</dbReference>
<evidence type="ECO:0000259" key="8">
    <source>
        <dbReference type="PROSITE" id="PS50111"/>
    </source>
</evidence>
<evidence type="ECO:0000256" key="2">
    <source>
        <dbReference type="ARBA" id="ARBA00022692"/>
    </source>
</evidence>
<keyword evidence="10" id="KW-1185">Reference proteome</keyword>
<feature type="transmembrane region" description="Helical" evidence="7">
    <location>
        <begin position="166"/>
        <end position="183"/>
    </location>
</feature>
<keyword evidence="3 7" id="KW-1133">Transmembrane helix</keyword>